<comment type="similarity">
    <text evidence="2">Belongs to the SNF7 family.</text>
</comment>
<dbReference type="GO" id="GO:0006900">
    <property type="term" value="P:vesicle budding from membrane"/>
    <property type="evidence" value="ECO:0007669"/>
    <property type="project" value="TreeGrafter"/>
</dbReference>
<dbReference type="Pfam" id="PF03357">
    <property type="entry name" value="Snf7"/>
    <property type="match status" value="1"/>
</dbReference>
<gene>
    <name evidence="7" type="ORF">DFH08DRAFT_830877</name>
</gene>
<dbReference type="Proteomes" id="UP001218218">
    <property type="component" value="Unassembled WGS sequence"/>
</dbReference>
<evidence type="ECO:0000256" key="4">
    <source>
        <dbReference type="ARBA" id="ARBA00040017"/>
    </source>
</evidence>
<feature type="coiled-coil region" evidence="6">
    <location>
        <begin position="15"/>
        <end position="42"/>
    </location>
</feature>
<dbReference type="PANTHER" id="PTHR22761:SF10">
    <property type="entry name" value="GH13992P"/>
    <property type="match status" value="1"/>
</dbReference>
<keyword evidence="8" id="KW-1185">Reference proteome</keyword>
<name>A0AAD7AUY2_9AGAR</name>
<dbReference type="GO" id="GO:0000815">
    <property type="term" value="C:ESCRT III complex"/>
    <property type="evidence" value="ECO:0007669"/>
    <property type="project" value="TreeGrafter"/>
</dbReference>
<evidence type="ECO:0000256" key="1">
    <source>
        <dbReference type="ARBA" id="ARBA00004177"/>
    </source>
</evidence>
<dbReference type="EMBL" id="JARIHO010000001">
    <property type="protein sequence ID" value="KAJ7368253.1"/>
    <property type="molecule type" value="Genomic_DNA"/>
</dbReference>
<proteinExistence type="inferred from homology"/>
<dbReference type="Gene3D" id="6.10.250.1710">
    <property type="match status" value="1"/>
</dbReference>
<dbReference type="GO" id="GO:0005771">
    <property type="term" value="C:multivesicular body"/>
    <property type="evidence" value="ECO:0007669"/>
    <property type="project" value="TreeGrafter"/>
</dbReference>
<protein>
    <recommendedName>
        <fullName evidence="4">Vacuolar-sorting protein SNF7</fullName>
    </recommendedName>
    <alternativeName>
        <fullName evidence="5">Vacuolar protein-sorting-associated protein 32</fullName>
    </alternativeName>
</protein>
<keyword evidence="6" id="KW-0175">Coiled coil</keyword>
<reference evidence="7" key="1">
    <citation type="submission" date="2023-03" db="EMBL/GenBank/DDBJ databases">
        <title>Massive genome expansion in bonnet fungi (Mycena s.s.) driven by repeated elements and novel gene families across ecological guilds.</title>
        <authorList>
            <consortium name="Lawrence Berkeley National Laboratory"/>
            <person name="Harder C.B."/>
            <person name="Miyauchi S."/>
            <person name="Viragh M."/>
            <person name="Kuo A."/>
            <person name="Thoen E."/>
            <person name="Andreopoulos B."/>
            <person name="Lu D."/>
            <person name="Skrede I."/>
            <person name="Drula E."/>
            <person name="Henrissat B."/>
            <person name="Morin E."/>
            <person name="Kohler A."/>
            <person name="Barry K."/>
            <person name="LaButti K."/>
            <person name="Morin E."/>
            <person name="Salamov A."/>
            <person name="Lipzen A."/>
            <person name="Mereny Z."/>
            <person name="Hegedus B."/>
            <person name="Baldrian P."/>
            <person name="Stursova M."/>
            <person name="Weitz H."/>
            <person name="Taylor A."/>
            <person name="Grigoriev I.V."/>
            <person name="Nagy L.G."/>
            <person name="Martin F."/>
            <person name="Kauserud H."/>
        </authorList>
    </citation>
    <scope>NUCLEOTIDE SEQUENCE</scope>
    <source>
        <strain evidence="7">CBHHK002</strain>
    </source>
</reference>
<organism evidence="7 8">
    <name type="scientific">Mycena albidolilacea</name>
    <dbReference type="NCBI Taxonomy" id="1033008"/>
    <lineage>
        <taxon>Eukaryota</taxon>
        <taxon>Fungi</taxon>
        <taxon>Dikarya</taxon>
        <taxon>Basidiomycota</taxon>
        <taxon>Agaricomycotina</taxon>
        <taxon>Agaricomycetes</taxon>
        <taxon>Agaricomycetidae</taxon>
        <taxon>Agaricales</taxon>
        <taxon>Marasmiineae</taxon>
        <taxon>Mycenaceae</taxon>
        <taxon>Mycena</taxon>
    </lineage>
</organism>
<evidence type="ECO:0000313" key="8">
    <source>
        <dbReference type="Proteomes" id="UP001218218"/>
    </source>
</evidence>
<dbReference type="PANTHER" id="PTHR22761">
    <property type="entry name" value="CHARGED MULTIVESICULAR BODY PROTEIN"/>
    <property type="match status" value="1"/>
</dbReference>
<dbReference type="InterPro" id="IPR005024">
    <property type="entry name" value="Snf7_fam"/>
</dbReference>
<dbReference type="GO" id="GO:0032511">
    <property type="term" value="P:late endosome to vacuole transport via multivesicular body sorting pathway"/>
    <property type="evidence" value="ECO:0007669"/>
    <property type="project" value="TreeGrafter"/>
</dbReference>
<comment type="subcellular location">
    <subcellularLocation>
        <location evidence="1">Endosome</location>
    </subcellularLocation>
</comment>
<keyword evidence="3" id="KW-0967">Endosome</keyword>
<evidence type="ECO:0000256" key="5">
    <source>
        <dbReference type="ARBA" id="ARBA00042586"/>
    </source>
</evidence>
<comment type="caution">
    <text evidence="7">The sequence shown here is derived from an EMBL/GenBank/DDBJ whole genome shotgun (WGS) entry which is preliminary data.</text>
</comment>
<accession>A0AAD7AUY2</accession>
<dbReference type="Gene3D" id="1.10.287.1060">
    <property type="entry name" value="ESAT-6-like"/>
    <property type="match status" value="1"/>
</dbReference>
<dbReference type="AlphaFoldDB" id="A0AAD7AUY2"/>
<evidence type="ECO:0000256" key="2">
    <source>
        <dbReference type="ARBA" id="ARBA00006190"/>
    </source>
</evidence>
<evidence type="ECO:0000256" key="6">
    <source>
        <dbReference type="SAM" id="Coils"/>
    </source>
</evidence>
<dbReference type="GO" id="GO:0009898">
    <property type="term" value="C:cytoplasmic side of plasma membrane"/>
    <property type="evidence" value="ECO:0007669"/>
    <property type="project" value="TreeGrafter"/>
</dbReference>
<evidence type="ECO:0000313" key="7">
    <source>
        <dbReference type="EMBL" id="KAJ7368253.1"/>
    </source>
</evidence>
<sequence>MMASFMSYFGRRDPKQSAREAIVGLRQQLQMIEKKEDHLQKKIDQELKIAKANAVSNKPLATAALKRKRMNETQLDQLRGQQMQLAMQVDTLENANLNKETMDAMKKAAQALSDIHSGMTVTKVDQTMAEIQEQREVAQEITDLISNPMGMDSVDQESLEAELAAMEDEALTERLIGADHVPVHVPEGARQPVAAVQEDDEEAALRQLQAELAM</sequence>
<evidence type="ECO:0000256" key="3">
    <source>
        <dbReference type="ARBA" id="ARBA00022753"/>
    </source>
</evidence>